<dbReference type="InterPro" id="IPR054065">
    <property type="entry name" value="Gp6_C-III"/>
</dbReference>
<evidence type="ECO:0000259" key="1">
    <source>
        <dbReference type="Pfam" id="PF21379"/>
    </source>
</evidence>
<sequence length="609" mass="66938">MAANSALNITSLDFDTLKNNLKTFMKSQTTFQDYDFEGSNINVLLDIMAYNTYINSFYTNMAVSEMFLDSSQIRDSVVSHAKQINYIPSSRKSSEALIDVTFQTDGIGNAFEIPKGTQFSGLNANGSFVFTTDRNHTVLSTSGNFTFSNLAIYEGTYITEVYTVDYKNLNQKFTITNSSVDTDSITVTVSENNGAVITDFTKEMFLYNLTPTSNIFFMQAGSKGTYEVIFGDGVFGRVPQNSSTVVITYRVTSGASGSGITTFFIDKDLGTFNGGAVTGTTITTVSNSSNGSEREGIESIRFRAPRAYQTLGRAVTSNDYRNIIIDNFNEVKDVNIYGGETIVDSVQYGKVFISPTTYSGTPLTNQRKADLLYFLQDKKIINIQNFIVDPEYIYIIPTINVTVDFNNTNLSPAEVTNKVITSATNFNDSYLEFFNTTFRFSKFTEAIDATDDSIVGNQITTVIYKVIQPSIGVATSITASFYNRIIPGTVTTSNFLSIDGNTYQITDYNPSINSFYRGDSGTSFDVQNSNPTLYLKYISVNNTQSYTPIGSVDYVTGKIAINSITVADYLGSLGIQIFATTYSDDIVATYNNVILLDIGSMVVNTAVAS</sequence>
<dbReference type="Gene3D" id="3.30.300.200">
    <property type="match status" value="1"/>
</dbReference>
<reference evidence="3" key="1">
    <citation type="submission" date="2020-05" db="EMBL/GenBank/DDBJ databases">
        <authorList>
            <person name="Chiriac C."/>
            <person name="Salcher M."/>
            <person name="Ghai R."/>
            <person name="Kavagutti S V."/>
        </authorList>
    </citation>
    <scope>NUCLEOTIDE SEQUENCE</scope>
</reference>
<dbReference type="Pfam" id="PF21871">
    <property type="entry name" value="Gp6_C-III"/>
    <property type="match status" value="1"/>
</dbReference>
<accession>A0A6J5Q9Q2</accession>
<proteinExistence type="predicted"/>
<dbReference type="InterPro" id="IPR049026">
    <property type="entry name" value="Gp6-like_N"/>
</dbReference>
<organism evidence="3">
    <name type="scientific">uncultured Caudovirales phage</name>
    <dbReference type="NCBI Taxonomy" id="2100421"/>
    <lineage>
        <taxon>Viruses</taxon>
        <taxon>Duplodnaviria</taxon>
        <taxon>Heunggongvirae</taxon>
        <taxon>Uroviricota</taxon>
        <taxon>Caudoviricetes</taxon>
        <taxon>Peduoviridae</taxon>
        <taxon>Maltschvirus</taxon>
        <taxon>Maltschvirus maltsch</taxon>
    </lineage>
</organism>
<dbReference type="Pfam" id="PF21379">
    <property type="entry name" value="Gp6-like_1st"/>
    <property type="match status" value="1"/>
</dbReference>
<evidence type="ECO:0000259" key="2">
    <source>
        <dbReference type="Pfam" id="PF21871"/>
    </source>
</evidence>
<feature type="domain" description="Baseplate wedge protein gp6 C-terminal" evidence="2">
    <location>
        <begin position="391"/>
        <end position="460"/>
    </location>
</feature>
<gene>
    <name evidence="3" type="ORF">UFOVP1071_7</name>
</gene>
<dbReference type="EMBL" id="LR797022">
    <property type="protein sequence ID" value="CAB4181029.1"/>
    <property type="molecule type" value="Genomic_DNA"/>
</dbReference>
<name>A0A6J5Q9Q2_9CAUD</name>
<protein>
    <submittedName>
        <fullName evidence="3">Baseplate wedge subunit</fullName>
    </submittedName>
</protein>
<feature type="domain" description="Baseplate wedge protein gp6-like N-terminal helical" evidence="1">
    <location>
        <begin position="14"/>
        <end position="86"/>
    </location>
</feature>
<evidence type="ECO:0000313" key="3">
    <source>
        <dbReference type="EMBL" id="CAB4181029.1"/>
    </source>
</evidence>